<dbReference type="Proteomes" id="UP000237797">
    <property type="component" value="Unassembled WGS sequence"/>
</dbReference>
<dbReference type="SUPFAM" id="SSF109854">
    <property type="entry name" value="DinB/YfiT-like putative metalloenzymes"/>
    <property type="match status" value="1"/>
</dbReference>
<dbReference type="Gene3D" id="1.20.120.450">
    <property type="entry name" value="dinb family like domain"/>
    <property type="match status" value="1"/>
</dbReference>
<dbReference type="InterPro" id="IPR034660">
    <property type="entry name" value="DinB/YfiT-like"/>
</dbReference>
<evidence type="ECO:0000313" key="1">
    <source>
        <dbReference type="EMBL" id="PRX39683.1"/>
    </source>
</evidence>
<gene>
    <name evidence="1" type="ORF">CLV97_12110</name>
</gene>
<proteinExistence type="predicted"/>
<accession>A0A2T0LCF1</accession>
<dbReference type="EMBL" id="PVNE01000021">
    <property type="protein sequence ID" value="PRX39683.1"/>
    <property type="molecule type" value="Genomic_DNA"/>
</dbReference>
<reference evidence="1 2" key="1">
    <citation type="submission" date="2018-03" db="EMBL/GenBank/DDBJ databases">
        <title>Genomic Encyclopedia of Archaeal and Bacterial Type Strains, Phase II (KMG-II): from individual species to whole genera.</title>
        <authorList>
            <person name="Goeker M."/>
        </authorList>
    </citation>
    <scope>NUCLEOTIDE SEQUENCE [LARGE SCALE GENOMIC DNA]</scope>
    <source>
        <strain evidence="1 2">DSM 44946</strain>
    </source>
</reference>
<protein>
    <recommendedName>
        <fullName evidence="3">DinB family protein</fullName>
    </recommendedName>
</protein>
<evidence type="ECO:0000313" key="2">
    <source>
        <dbReference type="Proteomes" id="UP000237797"/>
    </source>
</evidence>
<evidence type="ECO:0008006" key="3">
    <source>
        <dbReference type="Google" id="ProtNLM"/>
    </source>
</evidence>
<sequence length="186" mass="21802">MCGQMPVGLKRRAVADRRMKYTEREKAQIFERMKSMSERNAVQALVDEHERVLRHLMAMMNRWPGDALDRPVKDFGTVRDLMVHIVDSLFAYFQWVREKLELEENVSPPLTREALNRLHSPADWERAISLSLPYCREATAGVCDDDLGRAFPASWNEREIYMVEQMLEHAIVHVWRHVRQLEGLGL</sequence>
<comment type="caution">
    <text evidence="1">The sequence shown here is derived from an EMBL/GenBank/DDBJ whole genome shotgun (WGS) entry which is preliminary data.</text>
</comment>
<keyword evidence="2" id="KW-1185">Reference proteome</keyword>
<name>A0A2T0LCF1_9BACL</name>
<organism evidence="1 2">
    <name type="scientific">Planifilum fimeticola</name>
    <dbReference type="NCBI Taxonomy" id="201975"/>
    <lineage>
        <taxon>Bacteria</taxon>
        <taxon>Bacillati</taxon>
        <taxon>Bacillota</taxon>
        <taxon>Bacilli</taxon>
        <taxon>Bacillales</taxon>
        <taxon>Thermoactinomycetaceae</taxon>
        <taxon>Planifilum</taxon>
    </lineage>
</organism>
<dbReference type="AlphaFoldDB" id="A0A2T0LCF1"/>